<dbReference type="Pfam" id="PF13155">
    <property type="entry name" value="Toprim_2"/>
    <property type="match status" value="1"/>
</dbReference>
<feature type="compositionally biased region" description="Acidic residues" evidence="1">
    <location>
        <begin position="578"/>
        <end position="587"/>
    </location>
</feature>
<dbReference type="InterPro" id="IPR007694">
    <property type="entry name" value="DNA_helicase_DnaB-like_C"/>
</dbReference>
<accession>A0A4V1QPS4</accession>
<comment type="caution">
    <text evidence="3">The sequence shown here is derived from an EMBL/GenBank/DDBJ whole genome shotgun (WGS) entry which is preliminary data.</text>
</comment>
<keyword evidence="4" id="KW-1185">Reference proteome</keyword>
<dbReference type="Proteomes" id="UP000292347">
    <property type="component" value="Unassembled WGS sequence"/>
</dbReference>
<dbReference type="OrthoDB" id="9763644at2"/>
<dbReference type="PANTHER" id="PTHR12873">
    <property type="entry name" value="T7-LIKE MITOCHONDRIAL DNA HELICASE"/>
    <property type="match status" value="1"/>
</dbReference>
<dbReference type="PROSITE" id="PS51199">
    <property type="entry name" value="SF4_HELICASE"/>
    <property type="match status" value="1"/>
</dbReference>
<feature type="region of interest" description="Disordered" evidence="1">
    <location>
        <begin position="559"/>
        <end position="587"/>
    </location>
</feature>
<dbReference type="EMBL" id="SDPT01000001">
    <property type="protein sequence ID" value="RXZ34807.1"/>
    <property type="molecule type" value="Genomic_DNA"/>
</dbReference>
<feature type="region of interest" description="Disordered" evidence="1">
    <location>
        <begin position="1"/>
        <end position="21"/>
    </location>
</feature>
<feature type="region of interest" description="Disordered" evidence="1">
    <location>
        <begin position="41"/>
        <end position="70"/>
    </location>
</feature>
<evidence type="ECO:0000313" key="3">
    <source>
        <dbReference type="EMBL" id="RXZ34807.1"/>
    </source>
</evidence>
<evidence type="ECO:0000313" key="4">
    <source>
        <dbReference type="Proteomes" id="UP000292347"/>
    </source>
</evidence>
<dbReference type="Gene3D" id="2.20.25.10">
    <property type="match status" value="1"/>
</dbReference>
<dbReference type="AlphaFoldDB" id="A0A4V1QPS4"/>
<name>A0A4V1QPS4_9SPHN</name>
<dbReference type="Pfam" id="PF03796">
    <property type="entry name" value="DnaB_C"/>
    <property type="match status" value="1"/>
</dbReference>
<evidence type="ECO:0000256" key="1">
    <source>
        <dbReference type="SAM" id="MobiDB-lite"/>
    </source>
</evidence>
<evidence type="ECO:0000259" key="2">
    <source>
        <dbReference type="PROSITE" id="PS51199"/>
    </source>
</evidence>
<protein>
    <submittedName>
        <fullName evidence="3">DNA primase</fullName>
    </submittedName>
</protein>
<dbReference type="InterPro" id="IPR027417">
    <property type="entry name" value="P-loop_NTPase"/>
</dbReference>
<dbReference type="SUPFAM" id="SSF52540">
    <property type="entry name" value="P-loop containing nucleoside triphosphate hydrolases"/>
    <property type="match status" value="1"/>
</dbReference>
<sequence length="587" mass="65526">MTQERDESAFVGHEPCPKCGSRDNLARYASGRGHCHGCGHNEFPDDDDGAPRKRQPSTRNQMTEPYRPYEGDLGGDDFTRAYGITTSNRRTLGISLVPMGVEHLGVQYPRKACVAFDYRLADGTLWGQKIRYKLPEEAEDDKTFRFPHAKGSAKPPLWLMQKWPVGTDRRSLTIWEGEGDCSAYFQVTQGKYPCVSLPNGAKGAEESIRDHYEWLSGFEKIVLVFDGDKTGREWAQRAAALLPPGKAFIGEVPGHKDAREALLAGDAKAIQSAYWNATAYRPEGIFRVRDLIDEARKPVVMGMPWWSETLTRWTFGRRPGELYVLGAGNSIGKTDWTTQSIAYDALVLGIMTAVIYLEQPPVETLKRLAGKFAGKPFHIPMEEGGYTQDELDRALDELEASPNLIFGGNFASTQWDEVKEKIRYLVVAEGVRVVYLDNMTALIDETNERASVEGIIKEMALLCQELGINIILLCHLATPDGKSHEEGGHVSLKHFKGSRAMGAWPHYAFGLERNTQHPDPAMRNYSTFRCVKDRYTGRANGNTMCLRFEADTGQLVETPFPEGYEEAPKKPGFAPYDPADDDNALGI</sequence>
<reference evidence="3 4" key="1">
    <citation type="submission" date="2019-01" db="EMBL/GenBank/DDBJ databases">
        <title>Sphingomonas mucosissima sp. nov. and Sphingomonas desiccabilis sp. nov., from biological soil crusts in the Colorado Plateau, USA.</title>
        <authorList>
            <person name="Zhu D."/>
        </authorList>
    </citation>
    <scope>NUCLEOTIDE SEQUENCE [LARGE SCALE GENOMIC DNA]</scope>
    <source>
        <strain evidence="3 4">CP1D</strain>
    </source>
</reference>
<dbReference type="CDD" id="cd01029">
    <property type="entry name" value="TOPRIM_primases"/>
    <property type="match status" value="1"/>
</dbReference>
<dbReference type="Gene3D" id="3.40.1360.10">
    <property type="match status" value="1"/>
</dbReference>
<dbReference type="SUPFAM" id="SSF57783">
    <property type="entry name" value="Zinc beta-ribbon"/>
    <property type="match status" value="1"/>
</dbReference>
<proteinExistence type="predicted"/>
<dbReference type="GO" id="GO:0043139">
    <property type="term" value="F:5'-3' DNA helicase activity"/>
    <property type="evidence" value="ECO:0007669"/>
    <property type="project" value="InterPro"/>
</dbReference>
<dbReference type="GO" id="GO:0006260">
    <property type="term" value="P:DNA replication"/>
    <property type="evidence" value="ECO:0007669"/>
    <property type="project" value="InterPro"/>
</dbReference>
<organism evidence="3 4">
    <name type="scientific">Sphingomonas desiccabilis</name>
    <dbReference type="NCBI Taxonomy" id="429134"/>
    <lineage>
        <taxon>Bacteria</taxon>
        <taxon>Pseudomonadati</taxon>
        <taxon>Pseudomonadota</taxon>
        <taxon>Alphaproteobacteria</taxon>
        <taxon>Sphingomonadales</taxon>
        <taxon>Sphingomonadaceae</taxon>
        <taxon>Sphingomonas</taxon>
    </lineage>
</organism>
<dbReference type="CDD" id="cd19483">
    <property type="entry name" value="RecA-like_Gp4D_helicase"/>
    <property type="match status" value="1"/>
</dbReference>
<dbReference type="SUPFAM" id="SSF56731">
    <property type="entry name" value="DNA primase core"/>
    <property type="match status" value="1"/>
</dbReference>
<dbReference type="InterPro" id="IPR027032">
    <property type="entry name" value="Twinkle-like"/>
</dbReference>
<gene>
    <name evidence="3" type="ORF">EO081_03880</name>
</gene>
<dbReference type="InterPro" id="IPR034154">
    <property type="entry name" value="TOPRIM_DnaG/twinkle"/>
</dbReference>
<dbReference type="PANTHER" id="PTHR12873:SF0">
    <property type="entry name" value="TWINKLE MTDNA HELICASE"/>
    <property type="match status" value="1"/>
</dbReference>
<feature type="domain" description="SF4 helicase" evidence="2">
    <location>
        <begin position="296"/>
        <end position="562"/>
    </location>
</feature>
<dbReference type="GO" id="GO:0005524">
    <property type="term" value="F:ATP binding"/>
    <property type="evidence" value="ECO:0007669"/>
    <property type="project" value="InterPro"/>
</dbReference>
<dbReference type="GO" id="GO:0003697">
    <property type="term" value="F:single-stranded DNA binding"/>
    <property type="evidence" value="ECO:0007669"/>
    <property type="project" value="InterPro"/>
</dbReference>
<dbReference type="Gene3D" id="3.40.50.300">
    <property type="entry name" value="P-loop containing nucleotide triphosphate hydrolases"/>
    <property type="match status" value="1"/>
</dbReference>